<feature type="non-terminal residue" evidence="1">
    <location>
        <position position="163"/>
    </location>
</feature>
<feature type="non-terminal residue" evidence="1">
    <location>
        <position position="1"/>
    </location>
</feature>
<comment type="caution">
    <text evidence="1">The sequence shown here is derived from an EMBL/GenBank/DDBJ whole genome shotgun (WGS) entry which is preliminary data.</text>
</comment>
<evidence type="ECO:0000313" key="1">
    <source>
        <dbReference type="EMBL" id="MBA4465015.1"/>
    </source>
</evidence>
<dbReference type="AlphaFoldDB" id="A0A838WJP5"/>
<name>A0A838WJP5_9CYAN</name>
<accession>A0A838WJP5</accession>
<evidence type="ECO:0000313" key="2">
    <source>
        <dbReference type="Proteomes" id="UP000538075"/>
    </source>
</evidence>
<reference evidence="1 2" key="1">
    <citation type="journal article" date="2020" name="J. Appl. Phycol.">
        <title>Morphological changes and genome evolution in Raphidiopsis raciborskii CS-506 after 23 years in culture.</title>
        <authorList>
            <person name="Willis A."/>
            <person name="Bent S.J."/>
            <person name="Jameson I.D."/>
        </authorList>
    </citation>
    <scope>NUCLEOTIDE SEQUENCE [LARGE SCALE GENOMIC DNA]</scope>
    <source>
        <strain evidence="1 2">CS-506_A</strain>
    </source>
</reference>
<proteinExistence type="predicted"/>
<gene>
    <name evidence="1" type="ORF">FHK98_04090</name>
</gene>
<protein>
    <submittedName>
        <fullName evidence="1">Hemolysin</fullName>
    </submittedName>
</protein>
<dbReference type="EMBL" id="VDFG01000283">
    <property type="protein sequence ID" value="MBA4465015.1"/>
    <property type="molecule type" value="Genomic_DNA"/>
</dbReference>
<sequence length="163" mass="17821">SIDTAFGTTYNRTIAEVLRGKWQKGDFSDLPPIQIVDNAILNGGKGAYSQKENRIYLSIDLIGNVESISKVIIEEIGHYVDAQINQVDSPGDEGGIFAALVQDEVLSANVLAELRNENDGGWLEVNGQKLEVEYNNPTVSLSLTSPSTVTEDGPQNLFYVFSR</sequence>
<dbReference type="Proteomes" id="UP000538075">
    <property type="component" value="Unassembled WGS sequence"/>
</dbReference>
<organism evidence="1 2">
    <name type="scientific">Cylindrospermopsis raciborskii CS-506_A</name>
    <dbReference type="NCBI Taxonomy" id="2585140"/>
    <lineage>
        <taxon>Bacteria</taxon>
        <taxon>Bacillati</taxon>
        <taxon>Cyanobacteriota</taxon>
        <taxon>Cyanophyceae</taxon>
        <taxon>Nostocales</taxon>
        <taxon>Aphanizomenonaceae</taxon>
        <taxon>Cylindrospermopsis</taxon>
    </lineage>
</organism>